<accession>A0A2T0A2G8</accession>
<feature type="compositionally biased region" description="Low complexity" evidence="1">
    <location>
        <begin position="272"/>
        <end position="288"/>
    </location>
</feature>
<dbReference type="EMBL" id="LCTV02000010">
    <property type="protein sequence ID" value="PRQ72207.1"/>
    <property type="molecule type" value="Genomic_DNA"/>
</dbReference>
<sequence>MSASSRRSNELANRSNQDSAHAGREDAVNAETAQTDVIHSRDSPWSPAFASFLPLMLSSPAGTTLRKARSVFNLSPRLGSSDTGSAADEGFFSWSRWYGQAKEPMPPTPSAEEVSRMVRDALRRRREAEESESSRSSTSSARSDAWLDSPASSSATFETTATEASEGDVRSKATGYSQEELDALPSLPYSPSTTSPSPHLRAAASAATLKAPRVLRRVASSTSITQVPVELPPQSPHASASSVFPSPTVDAFWSPTFPPTSPEPELSPPPSFRSRLASSLRKSASSATLRNPFSAFAPTSDSNVQSAAAMLRDLLIKHDSVADPSAEPLSPLFDPSLDQGRTLEDSDDEDDEEVEAMEVQEMLLEQRAPSSSFSSDESDDDPFSVSAPSSVAWMASSPTSPTFTPSRMNRRTYDTTDDVLESPSSAFPPFDPFALDFHAPPPPIPTASPAQRRAKVITKQRSFVDPRTRKLRTVPQVTLTPSTPEKPRFHLQ</sequence>
<feature type="compositionally biased region" description="Polar residues" evidence="1">
    <location>
        <begin position="236"/>
        <end position="245"/>
    </location>
</feature>
<feature type="region of interest" description="Disordered" evidence="1">
    <location>
        <begin position="322"/>
        <end position="492"/>
    </location>
</feature>
<evidence type="ECO:0000256" key="1">
    <source>
        <dbReference type="SAM" id="MobiDB-lite"/>
    </source>
</evidence>
<reference evidence="2 3" key="1">
    <citation type="journal article" date="2018" name="Elife">
        <title>Functional genomics of lipid metabolism in the oleaginous yeast Rhodosporidium toruloides.</title>
        <authorList>
            <person name="Coradetti S.T."/>
            <person name="Pinel D."/>
            <person name="Geiselman G."/>
            <person name="Ito M."/>
            <person name="Mondo S."/>
            <person name="Reilly M.C."/>
            <person name="Cheng Y.F."/>
            <person name="Bauer S."/>
            <person name="Grigoriev I."/>
            <person name="Gladden J.M."/>
            <person name="Simmons B.A."/>
            <person name="Brem R."/>
            <person name="Arkin A.P."/>
            <person name="Skerker J.M."/>
        </authorList>
    </citation>
    <scope>NUCLEOTIDE SEQUENCE [LARGE SCALE GENOMIC DNA]</scope>
    <source>
        <strain evidence="2 3">NBRC 0880</strain>
    </source>
</reference>
<comment type="caution">
    <text evidence="2">The sequence shown here is derived from an EMBL/GenBank/DDBJ whole genome shotgun (WGS) entry which is preliminary data.</text>
</comment>
<feature type="compositionally biased region" description="Low complexity" evidence="1">
    <location>
        <begin position="359"/>
        <end position="375"/>
    </location>
</feature>
<gene>
    <name evidence="2" type="ORF">AAT19DRAFT_9546</name>
</gene>
<organism evidence="2 3">
    <name type="scientific">Rhodotorula toruloides</name>
    <name type="common">Yeast</name>
    <name type="synonym">Rhodosporidium toruloides</name>
    <dbReference type="NCBI Taxonomy" id="5286"/>
    <lineage>
        <taxon>Eukaryota</taxon>
        <taxon>Fungi</taxon>
        <taxon>Dikarya</taxon>
        <taxon>Basidiomycota</taxon>
        <taxon>Pucciniomycotina</taxon>
        <taxon>Microbotryomycetes</taxon>
        <taxon>Sporidiobolales</taxon>
        <taxon>Sporidiobolaceae</taxon>
        <taxon>Rhodotorula</taxon>
    </lineage>
</organism>
<feature type="compositionally biased region" description="Low complexity" evidence="1">
    <location>
        <begin position="422"/>
        <end position="438"/>
    </location>
</feature>
<name>A0A2T0A2G8_RHOTO</name>
<protein>
    <submittedName>
        <fullName evidence="2">Uncharacterized protein</fullName>
    </submittedName>
</protein>
<dbReference type="OrthoDB" id="2529281at2759"/>
<feature type="compositionally biased region" description="Low complexity" evidence="1">
    <location>
        <begin position="134"/>
        <end position="144"/>
    </location>
</feature>
<feature type="compositionally biased region" description="Low complexity" evidence="1">
    <location>
        <begin position="184"/>
        <end position="207"/>
    </location>
</feature>
<evidence type="ECO:0000313" key="3">
    <source>
        <dbReference type="Proteomes" id="UP000239560"/>
    </source>
</evidence>
<feature type="compositionally biased region" description="Acidic residues" evidence="1">
    <location>
        <begin position="345"/>
        <end position="358"/>
    </location>
</feature>
<feature type="compositionally biased region" description="Pro residues" evidence="1">
    <location>
        <begin position="256"/>
        <end position="271"/>
    </location>
</feature>
<feature type="compositionally biased region" description="Low complexity" evidence="1">
    <location>
        <begin position="396"/>
        <end position="406"/>
    </location>
</feature>
<feature type="compositionally biased region" description="Polar residues" evidence="1">
    <location>
        <begin position="1"/>
        <end position="19"/>
    </location>
</feature>
<proteinExistence type="predicted"/>
<evidence type="ECO:0000313" key="2">
    <source>
        <dbReference type="EMBL" id="PRQ72207.1"/>
    </source>
</evidence>
<feature type="compositionally biased region" description="Low complexity" evidence="1">
    <location>
        <begin position="151"/>
        <end position="164"/>
    </location>
</feature>
<feature type="region of interest" description="Disordered" evidence="1">
    <location>
        <begin position="1"/>
        <end position="43"/>
    </location>
</feature>
<dbReference type="Proteomes" id="UP000239560">
    <property type="component" value="Unassembled WGS sequence"/>
</dbReference>
<feature type="region of interest" description="Disordered" evidence="1">
    <location>
        <begin position="99"/>
        <end position="289"/>
    </location>
</feature>
<dbReference type="AlphaFoldDB" id="A0A2T0A2G8"/>